<dbReference type="RefSeq" id="XP_016943529.2">
    <property type="nucleotide sequence ID" value="XM_017088040.4"/>
</dbReference>
<keyword evidence="6 8" id="KW-1133">Transmembrane helix</keyword>
<dbReference type="AlphaFoldDB" id="A0AB39ZUR1"/>
<dbReference type="Gene3D" id="1.20.1420.30">
    <property type="entry name" value="NCX, central ion-binding region"/>
    <property type="match status" value="2"/>
</dbReference>
<dbReference type="Pfam" id="PF01699">
    <property type="entry name" value="Na_Ca_ex"/>
    <property type="match status" value="2"/>
</dbReference>
<dbReference type="GeneID" id="108019931"/>
<evidence type="ECO:0000256" key="2">
    <source>
        <dbReference type="ARBA" id="ARBA00022448"/>
    </source>
</evidence>
<name>A0AB39ZUR1_DROSZ</name>
<evidence type="ECO:0000256" key="7">
    <source>
        <dbReference type="ARBA" id="ARBA00023136"/>
    </source>
</evidence>
<protein>
    <submittedName>
        <fullName evidence="11">Mitochondrial sodium/calcium exchanger protein isoform X1</fullName>
    </submittedName>
</protein>
<keyword evidence="4" id="KW-0109">Calcium transport</keyword>
<keyword evidence="4" id="KW-0406">Ion transport</keyword>
<feature type="transmembrane region" description="Helical" evidence="8">
    <location>
        <begin position="595"/>
        <end position="613"/>
    </location>
</feature>
<keyword evidence="2" id="KW-0813">Transport</keyword>
<dbReference type="InterPro" id="IPR004837">
    <property type="entry name" value="NaCa_Exmemb"/>
</dbReference>
<feature type="domain" description="Sodium/calcium exchanger membrane region" evidence="9">
    <location>
        <begin position="126"/>
        <end position="265"/>
    </location>
</feature>
<dbReference type="PANTHER" id="PTHR12266">
    <property type="entry name" value="NA+/CA2+ K+ INDEPENDENT EXCHANGER"/>
    <property type="match status" value="1"/>
</dbReference>
<evidence type="ECO:0000256" key="4">
    <source>
        <dbReference type="ARBA" id="ARBA00022568"/>
    </source>
</evidence>
<keyword evidence="7 8" id="KW-0472">Membrane</keyword>
<feature type="transmembrane region" description="Helical" evidence="8">
    <location>
        <begin position="419"/>
        <end position="437"/>
    </location>
</feature>
<evidence type="ECO:0000256" key="3">
    <source>
        <dbReference type="ARBA" id="ARBA00022449"/>
    </source>
</evidence>
<dbReference type="GO" id="GO:0006874">
    <property type="term" value="P:intracellular calcium ion homeostasis"/>
    <property type="evidence" value="ECO:0007669"/>
    <property type="project" value="TreeGrafter"/>
</dbReference>
<organism evidence="10 11">
    <name type="scientific">Drosophila suzukii</name>
    <name type="common">Spotted-wing drosophila fruit fly</name>
    <dbReference type="NCBI Taxonomy" id="28584"/>
    <lineage>
        <taxon>Eukaryota</taxon>
        <taxon>Metazoa</taxon>
        <taxon>Ecdysozoa</taxon>
        <taxon>Arthropoda</taxon>
        <taxon>Hexapoda</taxon>
        <taxon>Insecta</taxon>
        <taxon>Pterygota</taxon>
        <taxon>Neoptera</taxon>
        <taxon>Endopterygota</taxon>
        <taxon>Diptera</taxon>
        <taxon>Brachycera</taxon>
        <taxon>Muscomorpha</taxon>
        <taxon>Ephydroidea</taxon>
        <taxon>Drosophilidae</taxon>
        <taxon>Drosophila</taxon>
        <taxon>Sophophora</taxon>
    </lineage>
</organism>
<proteinExistence type="predicted"/>
<dbReference type="PANTHER" id="PTHR12266:SF0">
    <property type="entry name" value="MITOCHONDRIAL SODIUM_CALCIUM EXCHANGER PROTEIN"/>
    <property type="match status" value="1"/>
</dbReference>
<feature type="transmembrane region" description="Helical" evidence="8">
    <location>
        <begin position="488"/>
        <end position="506"/>
    </location>
</feature>
<feature type="transmembrane region" description="Helical" evidence="8">
    <location>
        <begin position="222"/>
        <end position="239"/>
    </location>
</feature>
<evidence type="ECO:0000313" key="11">
    <source>
        <dbReference type="RefSeq" id="XP_016943529.2"/>
    </source>
</evidence>
<keyword evidence="3" id="KW-0050">Antiport</keyword>
<keyword evidence="5 8" id="KW-0812">Transmembrane</keyword>
<gene>
    <name evidence="11" type="primary">LOC108019931</name>
</gene>
<evidence type="ECO:0000256" key="8">
    <source>
        <dbReference type="SAM" id="Phobius"/>
    </source>
</evidence>
<dbReference type="GO" id="GO:0005432">
    <property type="term" value="F:calcium:sodium antiporter activity"/>
    <property type="evidence" value="ECO:0007669"/>
    <property type="project" value="TreeGrafter"/>
</dbReference>
<evidence type="ECO:0000313" key="10">
    <source>
        <dbReference type="Proteomes" id="UP001652628"/>
    </source>
</evidence>
<feature type="transmembrane region" description="Helical" evidence="8">
    <location>
        <begin position="389"/>
        <end position="407"/>
    </location>
</feature>
<evidence type="ECO:0000256" key="5">
    <source>
        <dbReference type="ARBA" id="ARBA00022692"/>
    </source>
</evidence>
<comment type="subcellular location">
    <subcellularLocation>
        <location evidence="1">Membrane</location>
        <topology evidence="1">Multi-pass membrane protein</topology>
    </subcellularLocation>
</comment>
<dbReference type="InterPro" id="IPR044880">
    <property type="entry name" value="NCX_ion-bd_dom_sf"/>
</dbReference>
<sequence length="664" mass="75519">MSRMGSVNDGEDCFRECLGCFSKIIRRESCQLLSRFRFVDTHNTTMATTETKEYVRNELDAEFENFWDTVSCFAANTFPFEERCAFVMKAKDCNRSTNVVPYMRILACDLNCVNEFEMLIFLTLFLALCFVILLLLIHVCNHYYSPALKAVSKFMHMNEHLAGVTLLAFGNSSADLFSNLASVDEDVPVFANSMAAALFVSMVSGGLICYMFPFKMNAYESVRDIMFLILGTTTLQYFLETDMEVSESEFICMFFVYIFYILVNVVDVYLIRRALITTNAQIDALLDGELTPSKRKRLSELEKQQEIYTRDMEVEIFEKKNSGPNINKMRYTTLRMTRNTRVSVDKKQTRNVRHNRALGKNRGICKDFFLAMRPITCEEWRKAYVVERAIMLIQIPGVMLCSIYIPLVDYEMEKHGWNKLLNCIQVMLNPAMSIIVIKALISSRGNSLWYVAISQEYIYGVYSLPITMPIAVFMFFQSRTDVPPFYHSVFTVMNLTGSMLMIFFCATEIDKVLEVIGHILEVEEDFMGATVKACTGSLGPLIANIAMAMHGYPKMAYASAIGGPFFTVCLSATTVLHVRNLVGLKVTNVSQQGNYGANAFIFLNLGLFLTLLWSTTLGFFARRSVGIFCIVFYCIYLVFAILIHRNVIHSFSADMPLKAAFGDI</sequence>
<evidence type="ECO:0000259" key="9">
    <source>
        <dbReference type="Pfam" id="PF01699"/>
    </source>
</evidence>
<keyword evidence="10" id="KW-1185">Reference proteome</keyword>
<feature type="transmembrane region" description="Helical" evidence="8">
    <location>
        <begin position="251"/>
        <end position="271"/>
    </location>
</feature>
<dbReference type="GO" id="GO:0016020">
    <property type="term" value="C:membrane"/>
    <property type="evidence" value="ECO:0007669"/>
    <property type="project" value="UniProtKB-SubCell"/>
</dbReference>
<keyword evidence="4" id="KW-0106">Calcium</keyword>
<feature type="transmembrane region" description="Helical" evidence="8">
    <location>
        <begin position="555"/>
        <end position="575"/>
    </location>
</feature>
<evidence type="ECO:0000256" key="6">
    <source>
        <dbReference type="ARBA" id="ARBA00022989"/>
    </source>
</evidence>
<feature type="transmembrane region" description="Helical" evidence="8">
    <location>
        <begin position="457"/>
        <end position="476"/>
    </location>
</feature>
<dbReference type="Proteomes" id="UP001652628">
    <property type="component" value="Chromosome 2R"/>
</dbReference>
<feature type="transmembrane region" description="Helical" evidence="8">
    <location>
        <begin position="625"/>
        <end position="643"/>
    </location>
</feature>
<feature type="transmembrane region" description="Helical" evidence="8">
    <location>
        <begin position="118"/>
        <end position="140"/>
    </location>
</feature>
<reference evidence="11" key="1">
    <citation type="submission" date="2025-08" db="UniProtKB">
        <authorList>
            <consortium name="RefSeq"/>
        </authorList>
    </citation>
    <scope>IDENTIFICATION</scope>
</reference>
<accession>A0AB39ZUR1</accession>
<evidence type="ECO:0000256" key="1">
    <source>
        <dbReference type="ARBA" id="ARBA00004141"/>
    </source>
</evidence>
<feature type="transmembrane region" description="Helical" evidence="8">
    <location>
        <begin position="189"/>
        <end position="210"/>
    </location>
</feature>
<feature type="domain" description="Sodium/calcium exchanger membrane region" evidence="9">
    <location>
        <begin position="495"/>
        <end position="641"/>
    </location>
</feature>
<dbReference type="InterPro" id="IPR051359">
    <property type="entry name" value="CaCA_antiporter"/>
</dbReference>